<name>A0A382Z333_9ZZZZ</name>
<dbReference type="EMBL" id="UINC01180636">
    <property type="protein sequence ID" value="SVD89937.1"/>
    <property type="molecule type" value="Genomic_DNA"/>
</dbReference>
<gene>
    <name evidence="1" type="ORF">METZ01_LOCUS442791</name>
</gene>
<sequence length="148" mass="17403">MEQLEFDFITTEEEQTHYIRLLLLGYDILKEYADYEKELDYVCRMIKAYEDEIKDCQSDIKEFSQTDNNVIDFRRDLIREVCTLHIELANRKIISLVEQESNLLSKMENLNLNMMNKIKVGLNESLNTVRLNKGIEPKIYTGLSVAQG</sequence>
<dbReference type="AlphaFoldDB" id="A0A382Z333"/>
<protein>
    <submittedName>
        <fullName evidence="1">Uncharacterized protein</fullName>
    </submittedName>
</protein>
<evidence type="ECO:0000313" key="1">
    <source>
        <dbReference type="EMBL" id="SVD89937.1"/>
    </source>
</evidence>
<reference evidence="1" key="1">
    <citation type="submission" date="2018-05" db="EMBL/GenBank/DDBJ databases">
        <authorList>
            <person name="Lanie J.A."/>
            <person name="Ng W.-L."/>
            <person name="Kazmierczak K.M."/>
            <person name="Andrzejewski T.M."/>
            <person name="Davidsen T.M."/>
            <person name="Wayne K.J."/>
            <person name="Tettelin H."/>
            <person name="Glass J.I."/>
            <person name="Rusch D."/>
            <person name="Podicherti R."/>
            <person name="Tsui H.-C.T."/>
            <person name="Winkler M.E."/>
        </authorList>
    </citation>
    <scope>NUCLEOTIDE SEQUENCE</scope>
</reference>
<accession>A0A382Z333</accession>
<organism evidence="1">
    <name type="scientific">marine metagenome</name>
    <dbReference type="NCBI Taxonomy" id="408172"/>
    <lineage>
        <taxon>unclassified sequences</taxon>
        <taxon>metagenomes</taxon>
        <taxon>ecological metagenomes</taxon>
    </lineage>
</organism>
<proteinExistence type="predicted"/>